<dbReference type="AlphaFoldDB" id="A0A2G6MT07"/>
<feature type="binding site" evidence="12">
    <location>
        <position position="282"/>
    </location>
    <ligand>
        <name>Zn(2+)</name>
        <dbReference type="ChEBI" id="CHEBI:29105"/>
        <note>catalytic</note>
    </ligand>
</feature>
<comment type="similarity">
    <text evidence="13">Belongs to the peptidase M48 family.</text>
</comment>
<dbReference type="Pfam" id="PF16491">
    <property type="entry name" value="Peptidase_M48_N"/>
    <property type="match status" value="1"/>
</dbReference>
<dbReference type="PANTHER" id="PTHR10120">
    <property type="entry name" value="CAAX PRENYL PROTEASE 1"/>
    <property type="match status" value="1"/>
</dbReference>
<accession>A0A2G6MT07</accession>
<feature type="transmembrane region" description="Helical" evidence="14">
    <location>
        <begin position="150"/>
        <end position="169"/>
    </location>
</feature>
<dbReference type="GO" id="GO:0046872">
    <property type="term" value="F:metal ion binding"/>
    <property type="evidence" value="ECO:0007669"/>
    <property type="project" value="UniProtKB-KW"/>
</dbReference>
<dbReference type="Pfam" id="PF01435">
    <property type="entry name" value="Peptidase_M48"/>
    <property type="match status" value="1"/>
</dbReference>
<dbReference type="InterPro" id="IPR032456">
    <property type="entry name" value="Peptidase_M48_N"/>
</dbReference>
<keyword evidence="7 12" id="KW-0862">Zinc</keyword>
<comment type="caution">
    <text evidence="17">The sequence shown here is derived from an EMBL/GenBank/DDBJ whole genome shotgun (WGS) entry which is preliminary data.</text>
</comment>
<keyword evidence="9 13" id="KW-0482">Metalloprotease</keyword>
<dbReference type="GO" id="GO:0004222">
    <property type="term" value="F:metalloendopeptidase activity"/>
    <property type="evidence" value="ECO:0007669"/>
    <property type="project" value="InterPro"/>
</dbReference>
<comment type="subcellular location">
    <subcellularLocation>
        <location evidence="1">Endoplasmic reticulum membrane</location>
        <topology evidence="1">Multi-pass membrane protein</topology>
    </subcellularLocation>
</comment>
<evidence type="ECO:0000256" key="3">
    <source>
        <dbReference type="ARBA" id="ARBA00022692"/>
    </source>
</evidence>
<evidence type="ECO:0000256" key="5">
    <source>
        <dbReference type="ARBA" id="ARBA00022801"/>
    </source>
</evidence>
<comment type="cofactor">
    <cofactor evidence="12 13">
        <name>Zn(2+)</name>
        <dbReference type="ChEBI" id="CHEBI:29105"/>
    </cofactor>
    <text evidence="12 13">Binds 1 zinc ion per subunit.</text>
</comment>
<gene>
    <name evidence="17" type="ORF">CSA25_01880</name>
</gene>
<evidence type="ECO:0000256" key="9">
    <source>
        <dbReference type="ARBA" id="ARBA00023049"/>
    </source>
</evidence>
<proteinExistence type="inferred from homology"/>
<feature type="binding site" evidence="12">
    <location>
        <position position="356"/>
    </location>
    <ligand>
        <name>Zn(2+)</name>
        <dbReference type="ChEBI" id="CHEBI:29105"/>
        <note>catalytic</note>
    </ligand>
</feature>
<keyword evidence="2 13" id="KW-0645">Protease</keyword>
<protein>
    <submittedName>
        <fullName evidence="17">Peptidase M48</fullName>
    </submittedName>
</protein>
<feature type="transmembrane region" description="Helical" evidence="14">
    <location>
        <begin position="330"/>
        <end position="351"/>
    </location>
</feature>
<reference evidence="17 18" key="1">
    <citation type="submission" date="2017-10" db="EMBL/GenBank/DDBJ databases">
        <title>Novel microbial diversity and functional potential in the marine mammal oral microbiome.</title>
        <authorList>
            <person name="Dudek N.K."/>
            <person name="Sun C.L."/>
            <person name="Burstein D."/>
            <person name="Kantor R.S."/>
            <person name="Aliaga Goltsman D.S."/>
            <person name="Bik E.M."/>
            <person name="Thomas B.C."/>
            <person name="Banfield J.F."/>
            <person name="Relman D.A."/>
        </authorList>
    </citation>
    <scope>NUCLEOTIDE SEQUENCE [LARGE SCALE GENOMIC DNA]</scope>
    <source>
        <strain evidence="17">DOLJORAL78_47_202</strain>
    </source>
</reference>
<evidence type="ECO:0000256" key="6">
    <source>
        <dbReference type="ARBA" id="ARBA00022824"/>
    </source>
</evidence>
<dbReference type="Gene3D" id="3.30.2010.10">
    <property type="entry name" value="Metalloproteases ('zincins'), catalytic domain"/>
    <property type="match status" value="1"/>
</dbReference>
<keyword evidence="3 14" id="KW-0812">Transmembrane</keyword>
<feature type="domain" description="CAAX prenyl protease 1 N-terminal" evidence="16">
    <location>
        <begin position="35"/>
        <end position="205"/>
    </location>
</feature>
<evidence type="ECO:0000256" key="10">
    <source>
        <dbReference type="ARBA" id="ARBA00023136"/>
    </source>
</evidence>
<evidence type="ECO:0000256" key="1">
    <source>
        <dbReference type="ARBA" id="ARBA00004477"/>
    </source>
</evidence>
<evidence type="ECO:0000256" key="8">
    <source>
        <dbReference type="ARBA" id="ARBA00022989"/>
    </source>
</evidence>
<evidence type="ECO:0000259" key="15">
    <source>
        <dbReference type="Pfam" id="PF01435"/>
    </source>
</evidence>
<feature type="domain" description="Peptidase M48" evidence="15">
    <location>
        <begin position="208"/>
        <end position="414"/>
    </location>
</feature>
<feature type="active site" evidence="11">
    <location>
        <position position="279"/>
    </location>
</feature>
<dbReference type="InterPro" id="IPR027057">
    <property type="entry name" value="CAXX_Prtase_1"/>
</dbReference>
<dbReference type="EMBL" id="PDTI01000016">
    <property type="protein sequence ID" value="PIE63096.1"/>
    <property type="molecule type" value="Genomic_DNA"/>
</dbReference>
<feature type="transmembrane region" description="Helical" evidence="14">
    <location>
        <begin position="292"/>
        <end position="310"/>
    </location>
</feature>
<evidence type="ECO:0000256" key="14">
    <source>
        <dbReference type="SAM" id="Phobius"/>
    </source>
</evidence>
<dbReference type="InterPro" id="IPR001915">
    <property type="entry name" value="Peptidase_M48"/>
</dbReference>
<keyword evidence="8 14" id="KW-1133">Transmembrane helix</keyword>
<feature type="transmembrane region" description="Helical" evidence="14">
    <location>
        <begin position="104"/>
        <end position="129"/>
    </location>
</feature>
<evidence type="ECO:0000256" key="7">
    <source>
        <dbReference type="ARBA" id="ARBA00022833"/>
    </source>
</evidence>
<feature type="active site" description="Proton donor" evidence="11">
    <location>
        <position position="360"/>
    </location>
</feature>
<dbReference type="GO" id="GO:0071586">
    <property type="term" value="P:CAAX-box protein processing"/>
    <property type="evidence" value="ECO:0007669"/>
    <property type="project" value="InterPro"/>
</dbReference>
<evidence type="ECO:0000256" key="11">
    <source>
        <dbReference type="PIRSR" id="PIRSR627057-1"/>
    </source>
</evidence>
<organism evidence="17 18">
    <name type="scientific">Desulfobacter postgatei</name>
    <dbReference type="NCBI Taxonomy" id="2293"/>
    <lineage>
        <taxon>Bacteria</taxon>
        <taxon>Pseudomonadati</taxon>
        <taxon>Thermodesulfobacteriota</taxon>
        <taxon>Desulfobacteria</taxon>
        <taxon>Desulfobacterales</taxon>
        <taxon>Desulfobacteraceae</taxon>
        <taxon>Desulfobacter</taxon>
    </lineage>
</organism>
<feature type="transmembrane region" description="Helical" evidence="14">
    <location>
        <begin position="175"/>
        <end position="195"/>
    </location>
</feature>
<evidence type="ECO:0000256" key="2">
    <source>
        <dbReference type="ARBA" id="ARBA00022670"/>
    </source>
</evidence>
<evidence type="ECO:0000256" key="12">
    <source>
        <dbReference type="PIRSR" id="PIRSR627057-2"/>
    </source>
</evidence>
<evidence type="ECO:0000313" key="18">
    <source>
        <dbReference type="Proteomes" id="UP000231203"/>
    </source>
</evidence>
<keyword evidence="10 14" id="KW-0472">Membrane</keyword>
<evidence type="ECO:0000259" key="16">
    <source>
        <dbReference type="Pfam" id="PF16491"/>
    </source>
</evidence>
<name>A0A2G6MT07_9BACT</name>
<dbReference type="FunFam" id="3.30.2010.10:FF:000002">
    <property type="entry name" value="CAAX prenyl protease"/>
    <property type="match status" value="1"/>
</dbReference>
<evidence type="ECO:0000256" key="4">
    <source>
        <dbReference type="ARBA" id="ARBA00022723"/>
    </source>
</evidence>
<keyword evidence="5 13" id="KW-0378">Hydrolase</keyword>
<sequence>MFLSDQTITSIILVTLIVDFTMNYVADHLNIGRLTTDLPEKFAGVYDQKRYEQSQHYLKATTRLGTVTSSIDLGLLLAFWFLGGFGALDYFVRGTGWSSIGCGLLFIGILAGCKFIISLPFSIYSTFVIEEKFGFNKMTPKLYVLDLLKSIILSLVLGIPLLSALFWFLESTGPWAWMICWGVTTVFILALQYIVPTWIMPLFNTFTPLEDSELKDKLFAYAKAIDFPLTQIFVMDGSKRSTKSNAFFTGFGKNKRIVLFDTLIKAHTPDELLAVLAHEMGHFKKKHIQRRLILGILQMGAIFYLLSLVITQQGLFTAFHVDTPSIYAGLVFFSILFSPVDLVISIIMQFFSRKDEYEADRFAVLTTQKTGALITALKKLSANNLANLTPHPFYVFLNYSHPPLAQRVAAMEKIEGMV</sequence>
<dbReference type="CDD" id="cd07343">
    <property type="entry name" value="M48A_Zmpste24p_like"/>
    <property type="match status" value="1"/>
</dbReference>
<feature type="transmembrane region" description="Helical" evidence="14">
    <location>
        <begin position="73"/>
        <end position="92"/>
    </location>
</feature>
<feature type="binding site" evidence="12">
    <location>
        <position position="278"/>
    </location>
    <ligand>
        <name>Zn(2+)</name>
        <dbReference type="ChEBI" id="CHEBI:29105"/>
        <note>catalytic</note>
    </ligand>
</feature>
<dbReference type="Proteomes" id="UP000231203">
    <property type="component" value="Unassembled WGS sequence"/>
</dbReference>
<evidence type="ECO:0000313" key="17">
    <source>
        <dbReference type="EMBL" id="PIE63096.1"/>
    </source>
</evidence>
<keyword evidence="4 12" id="KW-0479">Metal-binding</keyword>
<keyword evidence="6" id="KW-0256">Endoplasmic reticulum</keyword>
<evidence type="ECO:0000256" key="13">
    <source>
        <dbReference type="RuleBase" id="RU003983"/>
    </source>
</evidence>